<organism evidence="2 3">
    <name type="scientific">Paenibacillus oceani</name>
    <dbReference type="NCBI Taxonomy" id="2772510"/>
    <lineage>
        <taxon>Bacteria</taxon>
        <taxon>Bacillati</taxon>
        <taxon>Bacillota</taxon>
        <taxon>Bacilli</taxon>
        <taxon>Bacillales</taxon>
        <taxon>Paenibacillaceae</taxon>
        <taxon>Paenibacillus</taxon>
    </lineage>
</organism>
<dbReference type="Gene3D" id="3.40.630.30">
    <property type="match status" value="1"/>
</dbReference>
<sequence length="184" mass="21019">MPYYKRLEGERLYLSPPDPGEAEKLAEWNNDLDFSILTGQAAEMFPLPKVRQSLQSMSAAGHHFAIVDRAAERFVGICALTGVNEHHRYASLVISIGDPEFRHKGYGQEAVRLLLHYGFTELHLHNVELGVYEYNKAAIRCYEKCGFREIGRRRKAKLIAGRRYDIVWMDMLADDFLKEGADAT</sequence>
<name>A0A927CHD0_9BACL</name>
<comment type="caution">
    <text evidence="2">The sequence shown here is derived from an EMBL/GenBank/DDBJ whole genome shotgun (WGS) entry which is preliminary data.</text>
</comment>
<dbReference type="InterPro" id="IPR016181">
    <property type="entry name" value="Acyl_CoA_acyltransferase"/>
</dbReference>
<dbReference type="Pfam" id="PF13302">
    <property type="entry name" value="Acetyltransf_3"/>
    <property type="match status" value="1"/>
</dbReference>
<dbReference type="AlphaFoldDB" id="A0A927CHD0"/>
<evidence type="ECO:0000313" key="2">
    <source>
        <dbReference type="EMBL" id="MBD2866617.1"/>
    </source>
</evidence>
<protein>
    <submittedName>
        <fullName evidence="2">GNAT family N-acetyltransferase</fullName>
    </submittedName>
</protein>
<gene>
    <name evidence="2" type="ORF">IDH45_32085</name>
</gene>
<accession>A0A927CHD0</accession>
<feature type="domain" description="N-acetyltransferase" evidence="1">
    <location>
        <begin position="12"/>
        <end position="174"/>
    </location>
</feature>
<dbReference type="SUPFAM" id="SSF55729">
    <property type="entry name" value="Acyl-CoA N-acyltransferases (Nat)"/>
    <property type="match status" value="1"/>
</dbReference>
<dbReference type="RefSeq" id="WP_190932233.1">
    <property type="nucleotide sequence ID" value="NZ_JACXJA010000064.1"/>
</dbReference>
<keyword evidence="3" id="KW-1185">Reference proteome</keyword>
<dbReference type="GO" id="GO:0016747">
    <property type="term" value="F:acyltransferase activity, transferring groups other than amino-acyl groups"/>
    <property type="evidence" value="ECO:0007669"/>
    <property type="project" value="InterPro"/>
</dbReference>
<evidence type="ECO:0000313" key="3">
    <source>
        <dbReference type="Proteomes" id="UP000639396"/>
    </source>
</evidence>
<dbReference type="EMBL" id="JACXJA010000064">
    <property type="protein sequence ID" value="MBD2866617.1"/>
    <property type="molecule type" value="Genomic_DNA"/>
</dbReference>
<dbReference type="InterPro" id="IPR000182">
    <property type="entry name" value="GNAT_dom"/>
</dbReference>
<dbReference type="PANTHER" id="PTHR43415">
    <property type="entry name" value="SPERMIDINE N(1)-ACETYLTRANSFERASE"/>
    <property type="match status" value="1"/>
</dbReference>
<dbReference type="Proteomes" id="UP000639396">
    <property type="component" value="Unassembled WGS sequence"/>
</dbReference>
<dbReference type="PROSITE" id="PS51186">
    <property type="entry name" value="GNAT"/>
    <property type="match status" value="1"/>
</dbReference>
<dbReference type="PANTHER" id="PTHR43415:SF3">
    <property type="entry name" value="GNAT-FAMILY ACETYLTRANSFERASE"/>
    <property type="match status" value="1"/>
</dbReference>
<reference evidence="2" key="1">
    <citation type="submission" date="2020-09" db="EMBL/GenBank/DDBJ databases">
        <title>A novel bacterium of genus Paenibacillus, isolated from South China Sea.</title>
        <authorList>
            <person name="Huang H."/>
            <person name="Mo K."/>
            <person name="Hu Y."/>
        </authorList>
    </citation>
    <scope>NUCLEOTIDE SEQUENCE</scope>
    <source>
        <strain evidence="2">IB182363</strain>
    </source>
</reference>
<evidence type="ECO:0000259" key="1">
    <source>
        <dbReference type="PROSITE" id="PS51186"/>
    </source>
</evidence>
<proteinExistence type="predicted"/>